<comment type="caution">
    <text evidence="2">The sequence shown here is derived from an EMBL/GenBank/DDBJ whole genome shotgun (WGS) entry which is preliminary data.</text>
</comment>
<keyword evidence="3" id="KW-1185">Reference proteome</keyword>
<evidence type="ECO:0000313" key="2">
    <source>
        <dbReference type="EMBL" id="MCI50176.1"/>
    </source>
</evidence>
<accession>A0A392SQQ0</accession>
<proteinExistence type="predicted"/>
<organism evidence="2 3">
    <name type="scientific">Trifolium medium</name>
    <dbReference type="NCBI Taxonomy" id="97028"/>
    <lineage>
        <taxon>Eukaryota</taxon>
        <taxon>Viridiplantae</taxon>
        <taxon>Streptophyta</taxon>
        <taxon>Embryophyta</taxon>
        <taxon>Tracheophyta</taxon>
        <taxon>Spermatophyta</taxon>
        <taxon>Magnoliopsida</taxon>
        <taxon>eudicotyledons</taxon>
        <taxon>Gunneridae</taxon>
        <taxon>Pentapetalae</taxon>
        <taxon>rosids</taxon>
        <taxon>fabids</taxon>
        <taxon>Fabales</taxon>
        <taxon>Fabaceae</taxon>
        <taxon>Papilionoideae</taxon>
        <taxon>50 kb inversion clade</taxon>
        <taxon>NPAAA clade</taxon>
        <taxon>Hologalegina</taxon>
        <taxon>IRL clade</taxon>
        <taxon>Trifolieae</taxon>
        <taxon>Trifolium</taxon>
    </lineage>
</organism>
<feature type="region of interest" description="Disordered" evidence="1">
    <location>
        <begin position="35"/>
        <end position="58"/>
    </location>
</feature>
<dbReference type="AlphaFoldDB" id="A0A392SQQ0"/>
<sequence length="58" mass="6276">MSSTFDPSDAMTLTTMASSTLSSGFRQTRPFPFTTNPLYGPVPSPTLGFQTIPSFEPE</sequence>
<feature type="compositionally biased region" description="Polar residues" evidence="1">
    <location>
        <begin position="47"/>
        <end position="58"/>
    </location>
</feature>
<name>A0A392SQQ0_9FABA</name>
<reference evidence="2 3" key="1">
    <citation type="journal article" date="2018" name="Front. Plant Sci.">
        <title>Red Clover (Trifolium pratense) and Zigzag Clover (T. medium) - A Picture of Genomic Similarities and Differences.</title>
        <authorList>
            <person name="Dluhosova J."/>
            <person name="Istvanek J."/>
            <person name="Nedelnik J."/>
            <person name="Repkova J."/>
        </authorList>
    </citation>
    <scope>NUCLEOTIDE SEQUENCE [LARGE SCALE GENOMIC DNA]</scope>
    <source>
        <strain evidence="3">cv. 10/8</strain>
        <tissue evidence="2">Leaf</tissue>
    </source>
</reference>
<evidence type="ECO:0000313" key="3">
    <source>
        <dbReference type="Proteomes" id="UP000265520"/>
    </source>
</evidence>
<evidence type="ECO:0000256" key="1">
    <source>
        <dbReference type="SAM" id="MobiDB-lite"/>
    </source>
</evidence>
<feature type="non-terminal residue" evidence="2">
    <location>
        <position position="58"/>
    </location>
</feature>
<dbReference type="EMBL" id="LXQA010412514">
    <property type="protein sequence ID" value="MCI50176.1"/>
    <property type="molecule type" value="Genomic_DNA"/>
</dbReference>
<protein>
    <submittedName>
        <fullName evidence="2">Uncharacterized protein</fullName>
    </submittedName>
</protein>
<dbReference type="Proteomes" id="UP000265520">
    <property type="component" value="Unassembled WGS sequence"/>
</dbReference>